<feature type="domain" description="Centromere/kinetochore protein zw10 C-terminal" evidence="2">
    <location>
        <begin position="409"/>
        <end position="533"/>
    </location>
</feature>
<proteinExistence type="predicted"/>
<gene>
    <name evidence="4" type="ORF">ABEB36_013900</name>
</gene>
<protein>
    <recommendedName>
        <fullName evidence="6">Centromere/kinetochore protein zw10</fullName>
    </recommendedName>
</protein>
<dbReference type="Pfam" id="PF22766">
    <property type="entry name" value="ZW10_C2"/>
    <property type="match status" value="1"/>
</dbReference>
<dbReference type="PANTHER" id="PTHR12205">
    <property type="entry name" value="CENTROMERE/KINETOCHORE PROTEIN ZW10"/>
    <property type="match status" value="1"/>
</dbReference>
<dbReference type="AlphaFoldDB" id="A0ABD1E5M5"/>
<dbReference type="InterPro" id="IPR048343">
    <property type="entry name" value="ZW10_C"/>
</dbReference>
<dbReference type="InterPro" id="IPR048344">
    <property type="entry name" value="Zw10_middle"/>
</dbReference>
<dbReference type="Pfam" id="PF20665">
    <property type="entry name" value="Zw10_middle"/>
    <property type="match status" value="1"/>
</dbReference>
<sequence length="708" mass="81622">MSILAEVLESSNKVDLDYIVKTLPSLQVRVNSLKDDLSKYVGDVYIKYCKRKNINDTLFQKSVEYQQALDGLKKRADFILNKELVTANQELLNNIQQIHELTLQQHIISNVTQILTSLYSFDENLDKYEYISCVEIINKTKKSLQEISGNETSNTINTLKEITLHKELTLESRLKNIFTSNIELLRNTPIVYLKIKKRNDEMQTAVSALHLNSEQVIPLQNLARDLWNYIFIPIVNSEVILEDKEDNQFSTLSLEVIDKIRKSDYTSVFKHLKAVLNFLSSNFNYNLTKNLSALEYIGNDLRDNLSEMIIKNCLRETIPSNTEELANYDEVKNATKELEEALYDAKIFNEGTVSILEYANNVDVLFINKKCEEYLEIANQIMKKDLHDVMEIGVPYNSENPLDQKYLENPQCYISKNVEELITFCENLLIQALDSKAQASGRIFVTVTKILTTYRTFVPEYHKNYLTNIPQQIAIFLNNCQYISRQLIGLNAKYCLKLKHVLDSCDFTSEASRFPAVGLEIFEKYVQNQIKQVDDIMGNSQLEGPTIEKLEPKAEKCIRQCLRQQELLRTVWHKILPQDIYNKYIGLIVNTLCKNLITRILSVEDIKAQVAEELADIIKLILTRAPKLFLESRDIAFHVPLWHKLNELVFVLNASLAEINDRWADHKGPLALHFEGAELKKLIKALFQNTDRRAKVLARISASSSSRN</sequence>
<evidence type="ECO:0000313" key="4">
    <source>
        <dbReference type="EMBL" id="KAL1489978.1"/>
    </source>
</evidence>
<feature type="domain" description="ZW10 C-terminal helical" evidence="3">
    <location>
        <begin position="556"/>
        <end position="700"/>
    </location>
</feature>
<reference evidence="4 5" key="1">
    <citation type="submission" date="2024-05" db="EMBL/GenBank/DDBJ databases">
        <title>Genetic variation in Jamaican populations of the coffee berry borer (Hypothenemus hampei).</title>
        <authorList>
            <person name="Errbii M."/>
            <person name="Myrie A."/>
        </authorList>
    </citation>
    <scope>NUCLEOTIDE SEQUENCE [LARGE SCALE GENOMIC DNA]</scope>
    <source>
        <strain evidence="4">JA-Hopewell-2020-01-JO</strain>
        <tissue evidence="4">Whole body</tissue>
    </source>
</reference>
<dbReference type="EMBL" id="JBDJPC010000011">
    <property type="protein sequence ID" value="KAL1489978.1"/>
    <property type="molecule type" value="Genomic_DNA"/>
</dbReference>
<accession>A0ABD1E5M5</accession>
<comment type="caution">
    <text evidence="4">The sequence shown here is derived from an EMBL/GenBank/DDBJ whole genome shotgun (WGS) entry which is preliminary data.</text>
</comment>
<feature type="domain" description="Centromere/kinetochore protein zw10 middle" evidence="1">
    <location>
        <begin position="191"/>
        <end position="382"/>
    </location>
</feature>
<evidence type="ECO:0000259" key="3">
    <source>
        <dbReference type="Pfam" id="PF22766"/>
    </source>
</evidence>
<name>A0ABD1E5M5_HYPHA</name>
<dbReference type="InterPro" id="IPR055148">
    <property type="entry name" value="ZW10_C_2"/>
</dbReference>
<keyword evidence="5" id="KW-1185">Reference proteome</keyword>
<evidence type="ECO:0000313" key="5">
    <source>
        <dbReference type="Proteomes" id="UP001566132"/>
    </source>
</evidence>
<dbReference type="Pfam" id="PF20666">
    <property type="entry name" value="ZW10_C"/>
    <property type="match status" value="1"/>
</dbReference>
<dbReference type="Gene3D" id="1.10.357.150">
    <property type="match status" value="1"/>
</dbReference>
<dbReference type="InterPro" id="IPR046362">
    <property type="entry name" value="Zw10/DSL1_C_sf"/>
</dbReference>
<dbReference type="Proteomes" id="UP001566132">
    <property type="component" value="Unassembled WGS sequence"/>
</dbReference>
<evidence type="ECO:0000259" key="1">
    <source>
        <dbReference type="Pfam" id="PF20665"/>
    </source>
</evidence>
<organism evidence="4 5">
    <name type="scientific">Hypothenemus hampei</name>
    <name type="common">Coffee berry borer</name>
    <dbReference type="NCBI Taxonomy" id="57062"/>
    <lineage>
        <taxon>Eukaryota</taxon>
        <taxon>Metazoa</taxon>
        <taxon>Ecdysozoa</taxon>
        <taxon>Arthropoda</taxon>
        <taxon>Hexapoda</taxon>
        <taxon>Insecta</taxon>
        <taxon>Pterygota</taxon>
        <taxon>Neoptera</taxon>
        <taxon>Endopterygota</taxon>
        <taxon>Coleoptera</taxon>
        <taxon>Polyphaga</taxon>
        <taxon>Cucujiformia</taxon>
        <taxon>Curculionidae</taxon>
        <taxon>Scolytinae</taxon>
        <taxon>Hypothenemus</taxon>
    </lineage>
</organism>
<evidence type="ECO:0000259" key="2">
    <source>
        <dbReference type="Pfam" id="PF20666"/>
    </source>
</evidence>
<evidence type="ECO:0008006" key="6">
    <source>
        <dbReference type="Google" id="ProtNLM"/>
    </source>
</evidence>
<dbReference type="PANTHER" id="PTHR12205:SF0">
    <property type="entry name" value="CENTROMERE_KINETOCHORE PROTEIN ZW10 HOMOLOG"/>
    <property type="match status" value="1"/>
</dbReference>